<gene>
    <name evidence="2" type="ORF">OCBIM_22033127mg</name>
</gene>
<feature type="transmembrane region" description="Helical" evidence="1">
    <location>
        <begin position="101"/>
        <end position="119"/>
    </location>
</feature>
<name>A0A0L8GI18_OCTBM</name>
<feature type="transmembrane region" description="Helical" evidence="1">
    <location>
        <begin position="38"/>
        <end position="56"/>
    </location>
</feature>
<keyword evidence="1" id="KW-0812">Transmembrane</keyword>
<dbReference type="AlphaFoldDB" id="A0A0L8GI18"/>
<proteinExistence type="predicted"/>
<accession>A0A0L8GI18</accession>
<evidence type="ECO:0000256" key="1">
    <source>
        <dbReference type="SAM" id="Phobius"/>
    </source>
</evidence>
<evidence type="ECO:0000313" key="2">
    <source>
        <dbReference type="EMBL" id="KOF76632.1"/>
    </source>
</evidence>
<reference evidence="2" key="1">
    <citation type="submission" date="2015-07" db="EMBL/GenBank/DDBJ databases">
        <title>MeaNS - Measles Nucleotide Surveillance Program.</title>
        <authorList>
            <person name="Tran T."/>
            <person name="Druce J."/>
        </authorList>
    </citation>
    <scope>NUCLEOTIDE SEQUENCE</scope>
    <source>
        <strain evidence="2">UCB-OBI-ISO-001</strain>
        <tissue evidence="2">Gonad</tissue>
    </source>
</reference>
<feature type="transmembrane region" description="Helical" evidence="1">
    <location>
        <begin position="62"/>
        <end position="81"/>
    </location>
</feature>
<organism evidence="2">
    <name type="scientific">Octopus bimaculoides</name>
    <name type="common">California two-spotted octopus</name>
    <dbReference type="NCBI Taxonomy" id="37653"/>
    <lineage>
        <taxon>Eukaryota</taxon>
        <taxon>Metazoa</taxon>
        <taxon>Spiralia</taxon>
        <taxon>Lophotrochozoa</taxon>
        <taxon>Mollusca</taxon>
        <taxon>Cephalopoda</taxon>
        <taxon>Coleoidea</taxon>
        <taxon>Octopodiformes</taxon>
        <taxon>Octopoda</taxon>
        <taxon>Incirrata</taxon>
        <taxon>Octopodidae</taxon>
        <taxon>Octopus</taxon>
    </lineage>
</organism>
<keyword evidence="1" id="KW-0472">Membrane</keyword>
<sequence>MKTVFLKSNLCHNLCCITQVELVFHPTFVNMLKSFQEFCFFFSNSANSFFFLHFLINVQSKMNYPVVLMVNHLVVIFENTLQDYGFLSFLSIKYVSTGFIYLNKIILLHTTIMDLISIIRPHFTLQN</sequence>
<keyword evidence="1" id="KW-1133">Transmembrane helix</keyword>
<protein>
    <submittedName>
        <fullName evidence="2">Uncharacterized protein</fullName>
    </submittedName>
</protein>
<dbReference type="EMBL" id="KQ421731">
    <property type="protein sequence ID" value="KOF76632.1"/>
    <property type="molecule type" value="Genomic_DNA"/>
</dbReference>